<dbReference type="Proteomes" id="UP001524499">
    <property type="component" value="Unassembled WGS sequence"/>
</dbReference>
<proteinExistence type="predicted"/>
<keyword evidence="1" id="KW-0378">Hydrolase</keyword>
<name>A0ABT1TL62_9GAMM</name>
<keyword evidence="2" id="KW-1185">Reference proteome</keyword>
<dbReference type="InterPro" id="IPR050155">
    <property type="entry name" value="HAD-like_hydrolase_sf"/>
</dbReference>
<gene>
    <name evidence="1" type="ORF">NP590_18930</name>
</gene>
<dbReference type="PANTHER" id="PTHR43434">
    <property type="entry name" value="PHOSPHOGLYCOLATE PHOSPHATASE"/>
    <property type="match status" value="1"/>
</dbReference>
<sequence>MNKPIIHAFDFDGVICDSAVETAITGWKAAGRIWPDMQSEMPEALIDSFRRIRPIIETGYEAILAMRMLQQGDSIGDIYQGYTDKTATLLQQAQVGIDDLKQLFGDTRDQWISENRPQWIAMNPLFAGVAEKLKRLEADSWYIVTTKQERFVRKILKANDISLADERIFGLDRNLSKPRVLTDLLAKHPGQSFHFLEDRLPALQGVQKHPALASVKLFFALWGYNTREDKALVAGQHDISGLNLEDFLS</sequence>
<comment type="caution">
    <text evidence="1">The sequence shown here is derived from an EMBL/GenBank/DDBJ whole genome shotgun (WGS) entry which is preliminary data.</text>
</comment>
<protein>
    <submittedName>
        <fullName evidence="1">HAD family hydrolase</fullName>
    </submittedName>
</protein>
<dbReference type="RefSeq" id="WP_256604263.1">
    <property type="nucleotide sequence ID" value="NZ_JANIBJ010000050.1"/>
</dbReference>
<organism evidence="1 2">
    <name type="scientific">Methylomonas subterranea</name>
    <dbReference type="NCBI Taxonomy" id="2952225"/>
    <lineage>
        <taxon>Bacteria</taxon>
        <taxon>Pseudomonadati</taxon>
        <taxon>Pseudomonadota</taxon>
        <taxon>Gammaproteobacteria</taxon>
        <taxon>Methylococcales</taxon>
        <taxon>Methylococcaceae</taxon>
        <taxon>Methylomonas</taxon>
    </lineage>
</organism>
<dbReference type="GO" id="GO:0016787">
    <property type="term" value="F:hydrolase activity"/>
    <property type="evidence" value="ECO:0007669"/>
    <property type="project" value="UniProtKB-KW"/>
</dbReference>
<evidence type="ECO:0000313" key="1">
    <source>
        <dbReference type="EMBL" id="MCQ8106190.1"/>
    </source>
</evidence>
<dbReference type="SUPFAM" id="SSF56784">
    <property type="entry name" value="HAD-like"/>
    <property type="match status" value="1"/>
</dbReference>
<dbReference type="PANTHER" id="PTHR43434:SF21">
    <property type="entry name" value="SLL0295 PROTEIN"/>
    <property type="match status" value="1"/>
</dbReference>
<dbReference type="InterPro" id="IPR036412">
    <property type="entry name" value="HAD-like_sf"/>
</dbReference>
<dbReference type="Gene3D" id="3.40.50.1000">
    <property type="entry name" value="HAD superfamily/HAD-like"/>
    <property type="match status" value="1"/>
</dbReference>
<accession>A0ABT1TL62</accession>
<evidence type="ECO:0000313" key="2">
    <source>
        <dbReference type="Proteomes" id="UP001524499"/>
    </source>
</evidence>
<reference evidence="1 2" key="1">
    <citation type="submission" date="2022-07" db="EMBL/GenBank/DDBJ databases">
        <title>Methylomonas rivi sp. nov., Methylomonas rosea sp. nov., Methylomonas aureus sp. nov. and Methylomonas subterranea sp. nov., four novel methanotrophs isolated from a freshwater creek and the deep terrestrial subsurface.</title>
        <authorList>
            <person name="Abin C."/>
            <person name="Sankaranarayanan K."/>
            <person name="Garner C."/>
            <person name="Sindelar R."/>
            <person name="Kotary K."/>
            <person name="Garner R."/>
            <person name="Barclay S."/>
            <person name="Lawson P."/>
            <person name="Krumholz L."/>
        </authorList>
    </citation>
    <scope>NUCLEOTIDE SEQUENCE [LARGE SCALE GENOMIC DNA]</scope>
    <source>
        <strain evidence="1 2">SURF-2</strain>
    </source>
</reference>
<dbReference type="EMBL" id="JANIBJ010000050">
    <property type="protein sequence ID" value="MCQ8106190.1"/>
    <property type="molecule type" value="Genomic_DNA"/>
</dbReference>
<dbReference type="InterPro" id="IPR023214">
    <property type="entry name" value="HAD_sf"/>
</dbReference>